<feature type="compositionally biased region" description="Basic and acidic residues" evidence="1">
    <location>
        <begin position="53"/>
        <end position="79"/>
    </location>
</feature>
<gene>
    <name evidence="2" type="ORF">L211DRAFT_209206</name>
</gene>
<dbReference type="Proteomes" id="UP000267821">
    <property type="component" value="Unassembled WGS sequence"/>
</dbReference>
<keyword evidence="3" id="KW-1185">Reference proteome</keyword>
<sequence>MEIFARLTKDGGGSGSGGRSTKTHDSKDMILEPRGLSQAPPTQPQPALPLGIPDRKITEVEEGREKEGQQKDESEEGRAGEGGCQCRT</sequence>
<reference evidence="2 3" key="1">
    <citation type="journal article" date="2018" name="Nat. Ecol. Evol.">
        <title>Pezizomycetes genomes reveal the molecular basis of ectomycorrhizal truffle lifestyle.</title>
        <authorList>
            <person name="Murat C."/>
            <person name="Payen T."/>
            <person name="Noel B."/>
            <person name="Kuo A."/>
            <person name="Morin E."/>
            <person name="Chen J."/>
            <person name="Kohler A."/>
            <person name="Krizsan K."/>
            <person name="Balestrini R."/>
            <person name="Da Silva C."/>
            <person name="Montanini B."/>
            <person name="Hainaut M."/>
            <person name="Levati E."/>
            <person name="Barry K.W."/>
            <person name="Belfiori B."/>
            <person name="Cichocki N."/>
            <person name="Clum A."/>
            <person name="Dockter R.B."/>
            <person name="Fauchery L."/>
            <person name="Guy J."/>
            <person name="Iotti M."/>
            <person name="Le Tacon F."/>
            <person name="Lindquist E.A."/>
            <person name="Lipzen A."/>
            <person name="Malagnac F."/>
            <person name="Mello A."/>
            <person name="Molinier V."/>
            <person name="Miyauchi S."/>
            <person name="Poulain J."/>
            <person name="Riccioni C."/>
            <person name="Rubini A."/>
            <person name="Sitrit Y."/>
            <person name="Splivallo R."/>
            <person name="Traeger S."/>
            <person name="Wang M."/>
            <person name="Zifcakova L."/>
            <person name="Wipf D."/>
            <person name="Zambonelli A."/>
            <person name="Paolocci F."/>
            <person name="Nowrousian M."/>
            <person name="Ottonello S."/>
            <person name="Baldrian P."/>
            <person name="Spatafora J.W."/>
            <person name="Henrissat B."/>
            <person name="Nagy L.G."/>
            <person name="Aury J.M."/>
            <person name="Wincker P."/>
            <person name="Grigoriev I.V."/>
            <person name="Bonfante P."/>
            <person name="Martin F.M."/>
        </authorList>
    </citation>
    <scope>NUCLEOTIDE SEQUENCE [LARGE SCALE GENOMIC DNA]</scope>
    <source>
        <strain evidence="2 3">ATCC MYA-4762</strain>
    </source>
</reference>
<accession>A0A3N4LMI4</accession>
<evidence type="ECO:0000313" key="2">
    <source>
        <dbReference type="EMBL" id="RPB24137.1"/>
    </source>
</evidence>
<evidence type="ECO:0000313" key="3">
    <source>
        <dbReference type="Proteomes" id="UP000267821"/>
    </source>
</evidence>
<feature type="region of interest" description="Disordered" evidence="1">
    <location>
        <begin position="1"/>
        <end position="88"/>
    </location>
</feature>
<dbReference type="EMBL" id="ML121543">
    <property type="protein sequence ID" value="RPB24137.1"/>
    <property type="molecule type" value="Genomic_DNA"/>
</dbReference>
<name>A0A3N4LMI4_9PEZI</name>
<feature type="compositionally biased region" description="Basic and acidic residues" evidence="1">
    <location>
        <begin position="22"/>
        <end position="31"/>
    </location>
</feature>
<dbReference type="InParanoid" id="A0A3N4LMI4"/>
<proteinExistence type="predicted"/>
<evidence type="ECO:0000256" key="1">
    <source>
        <dbReference type="SAM" id="MobiDB-lite"/>
    </source>
</evidence>
<dbReference type="AlphaFoldDB" id="A0A3N4LMI4"/>
<protein>
    <submittedName>
        <fullName evidence="2">Uncharacterized protein</fullName>
    </submittedName>
</protein>
<organism evidence="2 3">
    <name type="scientific">Terfezia boudieri ATCC MYA-4762</name>
    <dbReference type="NCBI Taxonomy" id="1051890"/>
    <lineage>
        <taxon>Eukaryota</taxon>
        <taxon>Fungi</taxon>
        <taxon>Dikarya</taxon>
        <taxon>Ascomycota</taxon>
        <taxon>Pezizomycotina</taxon>
        <taxon>Pezizomycetes</taxon>
        <taxon>Pezizales</taxon>
        <taxon>Pezizaceae</taxon>
        <taxon>Terfezia</taxon>
    </lineage>
</organism>